<dbReference type="EMBL" id="SPMZ01000078">
    <property type="protein sequence ID" value="NMQ21171.1"/>
    <property type="molecule type" value="Genomic_DNA"/>
</dbReference>
<keyword evidence="4" id="KW-1185">Reference proteome</keyword>
<dbReference type="RefSeq" id="WP_169250439.1">
    <property type="nucleotide sequence ID" value="NZ_SPMZ01000078.1"/>
</dbReference>
<comment type="caution">
    <text evidence="3">The sequence shown here is derived from an EMBL/GenBank/DDBJ whole genome shotgun (WGS) entry which is preliminary data.</text>
</comment>
<dbReference type="PANTHER" id="PTHR22619:SF0">
    <property type="entry name" value="ZINC FINGER SWIM DOMAIN-CONTAINING PROTEIN 6-LIKE PROTEIN"/>
    <property type="match status" value="1"/>
</dbReference>
<dbReference type="Proteomes" id="UP000760480">
    <property type="component" value="Unassembled WGS sequence"/>
</dbReference>
<protein>
    <submittedName>
        <fullName evidence="3">SWIM zinc finger domain-containing protein</fullName>
    </submittedName>
</protein>
<keyword evidence="1" id="KW-0479">Metal-binding</keyword>
<dbReference type="PANTHER" id="PTHR22619">
    <property type="entry name" value="ZINC FINGER SWIM DOMAIN CONTAINING PROTEIN 4, 5, 6"/>
    <property type="match status" value="1"/>
</dbReference>
<evidence type="ECO:0000259" key="2">
    <source>
        <dbReference type="PROSITE" id="PS50966"/>
    </source>
</evidence>
<keyword evidence="1" id="KW-0862">Zinc</keyword>
<dbReference type="Pfam" id="PF04434">
    <property type="entry name" value="SWIM"/>
    <property type="match status" value="1"/>
</dbReference>
<organism evidence="3 4">
    <name type="scientific">Candidatus Competibacter phosphatis</name>
    <dbReference type="NCBI Taxonomy" id="221280"/>
    <lineage>
        <taxon>Bacteria</taxon>
        <taxon>Pseudomonadati</taxon>
        <taxon>Pseudomonadota</taxon>
        <taxon>Gammaproteobacteria</taxon>
        <taxon>Candidatus Competibacteraceae</taxon>
        <taxon>Candidatus Competibacter</taxon>
    </lineage>
</organism>
<keyword evidence="1" id="KW-0863">Zinc-finger</keyword>
<name>A0ABX1TT94_9GAMM</name>
<reference evidence="3 4" key="1">
    <citation type="submission" date="2019-03" db="EMBL/GenBank/DDBJ databases">
        <title>Metabolic reconstructions from genomes of highly enriched 'Candidatus Accumulibacter' and 'Candidatus Competibacter' bioreactor populations.</title>
        <authorList>
            <person name="Annavajhala M.K."/>
            <person name="Welles L."/>
            <person name="Abbas B."/>
            <person name="Sorokin D."/>
            <person name="Park H."/>
            <person name="Van Loosdrecht M."/>
            <person name="Chandran K."/>
        </authorList>
    </citation>
    <scope>NUCLEOTIDE SEQUENCE [LARGE SCALE GENOMIC DNA]</scope>
    <source>
        <strain evidence="3 4">SBR_G</strain>
    </source>
</reference>
<evidence type="ECO:0000313" key="3">
    <source>
        <dbReference type="EMBL" id="NMQ21171.1"/>
    </source>
</evidence>
<feature type="domain" description="SWIM-type" evidence="2">
    <location>
        <begin position="54"/>
        <end position="91"/>
    </location>
</feature>
<accession>A0ABX1TT94</accession>
<evidence type="ECO:0000313" key="4">
    <source>
        <dbReference type="Proteomes" id="UP000760480"/>
    </source>
</evidence>
<sequence length="622" mass="69543">MAAPTFDSAQLRDHATDRSIERGRAYVQEGMVGPLTRRGDELEADVQGSALRPYRVWIQFEGKQIADAACTCPYEYEGWCKHIVAVLLTCAEQPNAVEIRPPLTETLATLDREQLQVLLLKLADRIPRLNDMIETALAYIAPTTPDGSTATAASAQRAAPVLVNTRALRQSVRNAILTRGDWDEGYDEDGYGVVEDIVELAEQAQAALEAGDGRAALAILEAITDEFSKHWEMLDEIGEDVSVFLDGTQTLWSEALLDPDLSAEERQHWADRLGDWMDDFDETIADGLELLQIVVRQGWDDPTLTRILHGETVPAGLWGDDPPPHDQRARVTQARLRILERTGQHEAYLNLAQAEHHYDEYTLKLLRLDRVGDAVRAGLEQPLSDEGLLKLVKALYERDEIEAAFQIAEHGLRRQDMPAPSDPALAEIVEQMREFGLYHPPSQAELAAWLRDRAAAHGQNERALAASLIAFRIAPSLDAYQRVETLAGAGWSEQRPKLLDFLHGNAHIATETKVDVFLHESLIDDAIAAVKEHYVSSRTLARIMDAAIPSRPEWVIDQARQQAEPLMDGAKSAHYQDAAQWLRKVKQAHDALGQKAEWHAYLGALREKHQRKYKLMPLLGML</sequence>
<dbReference type="PROSITE" id="PS50966">
    <property type="entry name" value="ZF_SWIM"/>
    <property type="match status" value="1"/>
</dbReference>
<dbReference type="InterPro" id="IPR007527">
    <property type="entry name" value="Znf_SWIM"/>
</dbReference>
<proteinExistence type="predicted"/>
<gene>
    <name evidence="3" type="ORF">E4P82_19395</name>
</gene>
<evidence type="ECO:0000256" key="1">
    <source>
        <dbReference type="PROSITE-ProRule" id="PRU00325"/>
    </source>
</evidence>